<reference evidence="9" key="1">
    <citation type="submission" date="2025-08" db="UniProtKB">
        <authorList>
            <consortium name="RefSeq"/>
        </authorList>
    </citation>
    <scope>IDENTIFICATION</scope>
    <source>
        <tissue evidence="9">Gonads</tissue>
    </source>
</reference>
<dbReference type="GO" id="GO:0016192">
    <property type="term" value="P:vesicle-mediated transport"/>
    <property type="evidence" value="ECO:0007669"/>
    <property type="project" value="InterPro"/>
</dbReference>
<feature type="domain" description="FUZ/MON1/HPS1 first Longin" evidence="5">
    <location>
        <begin position="8"/>
        <end position="125"/>
    </location>
</feature>
<protein>
    <submittedName>
        <fullName evidence="9">Protein fuzzy homolog</fullName>
    </submittedName>
</protein>
<dbReference type="PANTHER" id="PTHR13559">
    <property type="entry name" value="INTRACELLULAR TRAFFIC PROTEIN-RELATED"/>
    <property type="match status" value="1"/>
</dbReference>
<dbReference type="Proteomes" id="UP000504635">
    <property type="component" value="Unplaced"/>
</dbReference>
<evidence type="ECO:0000313" key="9">
    <source>
        <dbReference type="RefSeq" id="XP_030762109.1"/>
    </source>
</evidence>
<dbReference type="AlphaFoldDB" id="A0A6J2YG63"/>
<organism evidence="8 9">
    <name type="scientific">Sitophilus oryzae</name>
    <name type="common">Rice weevil</name>
    <name type="synonym">Curculio oryzae</name>
    <dbReference type="NCBI Taxonomy" id="7048"/>
    <lineage>
        <taxon>Eukaryota</taxon>
        <taxon>Metazoa</taxon>
        <taxon>Ecdysozoa</taxon>
        <taxon>Arthropoda</taxon>
        <taxon>Hexapoda</taxon>
        <taxon>Insecta</taxon>
        <taxon>Pterygota</taxon>
        <taxon>Neoptera</taxon>
        <taxon>Endopterygota</taxon>
        <taxon>Coleoptera</taxon>
        <taxon>Polyphaga</taxon>
        <taxon>Cucujiformia</taxon>
        <taxon>Curculionidae</taxon>
        <taxon>Dryophthorinae</taxon>
        <taxon>Sitophilus</taxon>
    </lineage>
</organism>
<dbReference type="GO" id="GO:1905515">
    <property type="term" value="P:non-motile cilium assembly"/>
    <property type="evidence" value="ECO:0007669"/>
    <property type="project" value="TreeGrafter"/>
</dbReference>
<dbReference type="GO" id="GO:0005856">
    <property type="term" value="C:cytoskeleton"/>
    <property type="evidence" value="ECO:0007669"/>
    <property type="project" value="UniProtKB-SubCell"/>
</dbReference>
<evidence type="ECO:0000259" key="5">
    <source>
        <dbReference type="Pfam" id="PF19036"/>
    </source>
</evidence>
<proteinExistence type="inferred from homology"/>
<feature type="domain" description="FUZ/MON1/HPS1 third Longin" evidence="7">
    <location>
        <begin position="288"/>
        <end position="414"/>
    </location>
</feature>
<dbReference type="InterPro" id="IPR043970">
    <property type="entry name" value="FUZ/MON1/HPS1_longin_3"/>
</dbReference>
<evidence type="ECO:0000256" key="1">
    <source>
        <dbReference type="ARBA" id="ARBA00004245"/>
    </source>
</evidence>
<evidence type="ECO:0000256" key="4">
    <source>
        <dbReference type="ARBA" id="ARBA00023212"/>
    </source>
</evidence>
<dbReference type="GeneID" id="115886922"/>
<comment type="subcellular location">
    <subcellularLocation>
        <location evidence="1">Cytoplasm</location>
        <location evidence="1">Cytoskeleton</location>
    </subcellularLocation>
</comment>
<evidence type="ECO:0000256" key="3">
    <source>
        <dbReference type="ARBA" id="ARBA00022490"/>
    </source>
</evidence>
<evidence type="ECO:0000259" key="7">
    <source>
        <dbReference type="Pfam" id="PF19038"/>
    </source>
</evidence>
<comment type="similarity">
    <text evidence="2">Belongs to the fuzzy family.</text>
</comment>
<name>A0A6J2YG63_SITOR</name>
<dbReference type="PANTHER" id="PTHR13559:SF1">
    <property type="entry name" value="PROTEIN FUZZY HOMOLOG"/>
    <property type="match status" value="1"/>
</dbReference>
<evidence type="ECO:0000313" key="8">
    <source>
        <dbReference type="Proteomes" id="UP000504635"/>
    </source>
</evidence>
<keyword evidence="8" id="KW-1185">Reference proteome</keyword>
<evidence type="ECO:0000256" key="2">
    <source>
        <dbReference type="ARBA" id="ARBA00008550"/>
    </source>
</evidence>
<dbReference type="OrthoDB" id="74835at2759"/>
<dbReference type="FunCoup" id="A0A6J2YG63">
    <property type="interactions" value="553"/>
</dbReference>
<dbReference type="Pfam" id="PF19037">
    <property type="entry name" value="Fuz_longin_2"/>
    <property type="match status" value="1"/>
</dbReference>
<dbReference type="InParanoid" id="A0A6J2YG63"/>
<keyword evidence="4" id="KW-0206">Cytoskeleton</keyword>
<dbReference type="InterPro" id="IPR043972">
    <property type="entry name" value="FUZ/MON1/HPS1_longin_1"/>
</dbReference>
<sequence length="421" mass="46876">MSAYIMGVTSNGGIPVFSRKKGNCDNLSFSTLGSLNGVHMFGKPSNIELLDTVSDDHAVAWKEFCESLVIIGVASGCSVDVLNRLLQLVYDAVVLIVGINEVKTQRNIERLKRELRICFPVIDRLLDSLDCGDSSNKHSSDIVGYAETVLCPENHLIQIVLDSFTECVDSMFSCILVNGKIAVATENWWSLHIHEIRLLLLLAVTENKDISKDIPVFLPYKSPTVAFRFVACSLISDVQVCCLCGSTPALVNIEQAAAQCFKNSTDILKSASQCVPRNFPNTMVVDSGILGLLLVNIKRKKYMMSKNPQQNSGRKMSSSSHRLDILRTFFYQAIMNTLIPNSKTWQENNVSEDLKTDKLALDESTEGMESYWCSEYHKCHGIKVCDNILCVLYSSATPTYAMRLISKQTLNLLISDKQVCW</sequence>
<dbReference type="Pfam" id="PF19038">
    <property type="entry name" value="Fuz_longin_3"/>
    <property type="match status" value="1"/>
</dbReference>
<dbReference type="KEGG" id="soy:115886922"/>
<keyword evidence="3" id="KW-0963">Cytoplasm</keyword>
<accession>A0A6J2YG63</accession>
<dbReference type="CTD" id="34166"/>
<dbReference type="RefSeq" id="XP_030762109.1">
    <property type="nucleotide sequence ID" value="XM_030906249.1"/>
</dbReference>
<dbReference type="Pfam" id="PF19036">
    <property type="entry name" value="Fuz_longin_1"/>
    <property type="match status" value="1"/>
</dbReference>
<evidence type="ECO:0000259" key="6">
    <source>
        <dbReference type="Pfam" id="PF19037"/>
    </source>
</evidence>
<gene>
    <name evidence="9" type="primary">LOC115886922</name>
</gene>
<feature type="domain" description="FUZ/MON1/HPS1 second Longin" evidence="6">
    <location>
        <begin position="169"/>
        <end position="261"/>
    </location>
</feature>
<dbReference type="InterPro" id="IPR026069">
    <property type="entry name" value="Fuzzy"/>
</dbReference>
<dbReference type="InterPro" id="IPR043971">
    <property type="entry name" value="FUZ/MON1/HPS1_longin_2"/>
</dbReference>